<sequence length="446" mass="51501">MIGNKNKKNATPKQQQYSNNNRNNKGKNTSNNNNTNKQDDNEVSVAPTSGLSTRPNFSVPDINVKFNEPYTTNLPLKLSTQINANDQQNTTQMQIDQPVVAPDHQSKNPDIETVVVNNYQMFTSQFNFSPTNKKDKAHEAALHFYQYDRFISVLPVRKKNNDTGKLENVITITFSLKDNFNKTLNAIYKQKIVNTDNSGNETIKYKEFSFAIKHKEPIVLSPEQKEDEKSCTIQVIDIPLFLTKNVIQNAFSILREIEKLNTTPSSQYQQVFITYTNKVVVDHFYYKWSHLIGTYSVRILPCFLSEEKHEKRKAFGLCLSGLPFSTNASDLTEIIKQLNRQTCFIPRHPHIYKLMTCAYIQFSDQKQKDIAKQKLFKYTKGHIKNYTLYLSDPTEKPKICNKCGSLDYIYVSCPDKNKKYNSSWNSIANAWKSKNKEIKNNTRLYA</sequence>
<evidence type="ECO:0000313" key="2">
    <source>
        <dbReference type="EMBL" id="GES75335.1"/>
    </source>
</evidence>
<dbReference type="GO" id="GO:0003676">
    <property type="term" value="F:nucleic acid binding"/>
    <property type="evidence" value="ECO:0007669"/>
    <property type="project" value="InterPro"/>
</dbReference>
<evidence type="ECO:0000256" key="1">
    <source>
        <dbReference type="SAM" id="MobiDB-lite"/>
    </source>
</evidence>
<evidence type="ECO:0008006" key="4">
    <source>
        <dbReference type="Google" id="ProtNLM"/>
    </source>
</evidence>
<evidence type="ECO:0000313" key="3">
    <source>
        <dbReference type="Proteomes" id="UP000615446"/>
    </source>
</evidence>
<feature type="region of interest" description="Disordered" evidence="1">
    <location>
        <begin position="1"/>
        <end position="59"/>
    </location>
</feature>
<comment type="caution">
    <text evidence="2">The sequence shown here is derived from an EMBL/GenBank/DDBJ whole genome shotgun (WGS) entry which is preliminary data.</text>
</comment>
<dbReference type="OrthoDB" id="2494718at2759"/>
<dbReference type="EMBL" id="BLAL01000016">
    <property type="protein sequence ID" value="GES75335.1"/>
    <property type="molecule type" value="Genomic_DNA"/>
</dbReference>
<protein>
    <recommendedName>
        <fullName evidence="4">RRM domain-containing protein</fullName>
    </recommendedName>
</protein>
<dbReference type="AlphaFoldDB" id="A0A8H3QC93"/>
<accession>A0A8H3QC93</accession>
<dbReference type="InterPro" id="IPR035979">
    <property type="entry name" value="RBD_domain_sf"/>
</dbReference>
<dbReference type="SUPFAM" id="SSF54928">
    <property type="entry name" value="RNA-binding domain, RBD"/>
    <property type="match status" value="1"/>
</dbReference>
<proteinExistence type="predicted"/>
<dbReference type="CDD" id="cd00590">
    <property type="entry name" value="RRM_SF"/>
    <property type="match status" value="1"/>
</dbReference>
<name>A0A8H3QC93_9GLOM</name>
<feature type="compositionally biased region" description="Basic residues" evidence="1">
    <location>
        <begin position="1"/>
        <end position="10"/>
    </location>
</feature>
<organism evidence="2 3">
    <name type="scientific">Rhizophagus clarus</name>
    <dbReference type="NCBI Taxonomy" id="94130"/>
    <lineage>
        <taxon>Eukaryota</taxon>
        <taxon>Fungi</taxon>
        <taxon>Fungi incertae sedis</taxon>
        <taxon>Mucoromycota</taxon>
        <taxon>Glomeromycotina</taxon>
        <taxon>Glomeromycetes</taxon>
        <taxon>Glomerales</taxon>
        <taxon>Glomeraceae</taxon>
        <taxon>Rhizophagus</taxon>
    </lineage>
</organism>
<gene>
    <name evidence="2" type="ORF">RCL2_000277700</name>
</gene>
<dbReference type="Proteomes" id="UP000615446">
    <property type="component" value="Unassembled WGS sequence"/>
</dbReference>
<reference evidence="2" key="1">
    <citation type="submission" date="2019-10" db="EMBL/GenBank/DDBJ databases">
        <title>Conservation and host-specific expression of non-tandemly repeated heterogenous ribosome RNA gene in arbuscular mycorrhizal fungi.</title>
        <authorList>
            <person name="Maeda T."/>
            <person name="Kobayashi Y."/>
            <person name="Nakagawa T."/>
            <person name="Ezawa T."/>
            <person name="Yamaguchi K."/>
            <person name="Bino T."/>
            <person name="Nishimoto Y."/>
            <person name="Shigenobu S."/>
            <person name="Kawaguchi M."/>
        </authorList>
    </citation>
    <scope>NUCLEOTIDE SEQUENCE</scope>
    <source>
        <strain evidence="2">HR1</strain>
    </source>
</reference>
<feature type="compositionally biased region" description="Polar residues" evidence="1">
    <location>
        <begin position="46"/>
        <end position="56"/>
    </location>
</feature>
<feature type="compositionally biased region" description="Low complexity" evidence="1">
    <location>
        <begin position="13"/>
        <end position="36"/>
    </location>
</feature>